<feature type="compositionally biased region" description="Polar residues" evidence="3">
    <location>
        <begin position="449"/>
        <end position="459"/>
    </location>
</feature>
<keyword evidence="1" id="KW-0378">Hydrolase</keyword>
<keyword evidence="2" id="KW-0175">Coiled coil</keyword>
<dbReference type="SUPFAM" id="SSF143791">
    <property type="entry name" value="DUSP-like"/>
    <property type="match status" value="1"/>
</dbReference>
<dbReference type="InterPro" id="IPR000210">
    <property type="entry name" value="BTB/POZ_dom"/>
</dbReference>
<evidence type="ECO:0000256" key="3">
    <source>
        <dbReference type="SAM" id="MobiDB-lite"/>
    </source>
</evidence>
<dbReference type="InterPro" id="IPR035927">
    <property type="entry name" value="DUSP-like_sf"/>
</dbReference>
<evidence type="ECO:0000259" key="4">
    <source>
        <dbReference type="PROSITE" id="PS51283"/>
    </source>
</evidence>
<evidence type="ECO:0000256" key="1">
    <source>
        <dbReference type="ARBA" id="ARBA00022670"/>
    </source>
</evidence>
<dbReference type="InterPro" id="IPR006615">
    <property type="entry name" value="Pept_C19_DUSP"/>
</dbReference>
<dbReference type="SMART" id="SM00225">
    <property type="entry name" value="BTB"/>
    <property type="match status" value="1"/>
</dbReference>
<dbReference type="PANTHER" id="PTHR11145">
    <property type="entry name" value="BTB/POZ DOMAIN-CONTAINING ADAPTER FOR CUL3-MEDIATED RHOA DEGRADATION PROTEIN FAMILY MEMBER"/>
    <property type="match status" value="1"/>
</dbReference>
<feature type="compositionally biased region" description="Basic residues" evidence="3">
    <location>
        <begin position="462"/>
        <end position="476"/>
    </location>
</feature>
<dbReference type="GO" id="GO:0051260">
    <property type="term" value="P:protein homooligomerization"/>
    <property type="evidence" value="ECO:0007669"/>
    <property type="project" value="InterPro"/>
</dbReference>
<evidence type="ECO:0000313" key="6">
    <source>
        <dbReference type="Proteomes" id="UP001208570"/>
    </source>
</evidence>
<dbReference type="Proteomes" id="UP001208570">
    <property type="component" value="Unassembled WGS sequence"/>
</dbReference>
<dbReference type="AlphaFoldDB" id="A0AAD9N232"/>
<dbReference type="EMBL" id="JAODUP010000282">
    <property type="protein sequence ID" value="KAK2153880.1"/>
    <property type="molecule type" value="Genomic_DNA"/>
</dbReference>
<sequence length="482" mass="55925">MAESPKWTPPGPAEQRQIIESLEVEEESVHVYAVSKSWYEAWKVYVGLTDYTNKDEAKSQPPEALTMDGAQDDNNMYVDEKIWIKWLQWYGISDSHELDRRNYASDEKDFEVCILSPYSGILENPRKTFDISEETCYVELQLRKIFSVPQHRKTRLWVCEKTRHARFVQILDRTKELFHQDILEQKKDYILALEVADLDGRWPSHNPGTPKGSFKKYSHLIGRAHEPEYWEKELSNTLETVFAGITCELNDSVSGIVKTTKCMTAQKEKDLSRIKEKLETRIRSVEEVQKTLNKKAKDVIQEEEMMKSEVRRLKRDHDHLEQERQKFQEELKRIQEINKIQESKVRLNIGGHVYMTSTLTLLKDNESMLAAMFSGRHALAKEEDGSYFIDRDGTHFRFVLNYLRDGGFRDGTLPKERGFLNELLTEAEYYQIGALVKLLSDLLKGNGNGDASDTESCNSPKAGRKHVSSRRPHRKVALISSK</sequence>
<feature type="coiled-coil region" evidence="2">
    <location>
        <begin position="268"/>
        <end position="344"/>
    </location>
</feature>
<evidence type="ECO:0000256" key="2">
    <source>
        <dbReference type="SAM" id="Coils"/>
    </source>
</evidence>
<protein>
    <recommendedName>
        <fullName evidence="4">DUSP domain-containing protein</fullName>
    </recommendedName>
</protein>
<dbReference type="Gene3D" id="3.10.20.90">
    <property type="entry name" value="Phosphatidylinositol 3-kinase Catalytic Subunit, Chain A, domain 1"/>
    <property type="match status" value="1"/>
</dbReference>
<dbReference type="InterPro" id="IPR045068">
    <property type="entry name" value="BACURD1-3"/>
</dbReference>
<dbReference type="PROSITE" id="PS51283">
    <property type="entry name" value="DUSP"/>
    <property type="match status" value="1"/>
</dbReference>
<dbReference type="Gene3D" id="3.30.2230.10">
    <property type="entry name" value="DUSP-like"/>
    <property type="match status" value="1"/>
</dbReference>
<dbReference type="Pfam" id="PF14836">
    <property type="entry name" value="Ubiquitin_3"/>
    <property type="match status" value="1"/>
</dbReference>
<dbReference type="InterPro" id="IPR003131">
    <property type="entry name" value="T1-type_BTB"/>
</dbReference>
<dbReference type="Pfam" id="PF02214">
    <property type="entry name" value="BTB_2"/>
    <property type="match status" value="1"/>
</dbReference>
<keyword evidence="6" id="KW-1185">Reference proteome</keyword>
<dbReference type="PANTHER" id="PTHR11145:SF8">
    <property type="entry name" value="RE57120P"/>
    <property type="match status" value="1"/>
</dbReference>
<accession>A0AAD9N232</accession>
<dbReference type="GO" id="GO:0004843">
    <property type="term" value="F:cysteine-type deubiquitinase activity"/>
    <property type="evidence" value="ECO:0007669"/>
    <property type="project" value="InterPro"/>
</dbReference>
<reference evidence="5" key="1">
    <citation type="journal article" date="2023" name="Mol. Biol. Evol.">
        <title>Third-Generation Sequencing Reveals the Adaptive Role of the Epigenome in Three Deep-Sea Polychaetes.</title>
        <authorList>
            <person name="Perez M."/>
            <person name="Aroh O."/>
            <person name="Sun Y."/>
            <person name="Lan Y."/>
            <person name="Juniper S.K."/>
            <person name="Young C.R."/>
            <person name="Angers B."/>
            <person name="Qian P.Y."/>
        </authorList>
    </citation>
    <scope>NUCLEOTIDE SEQUENCE</scope>
    <source>
        <strain evidence="5">P08H-3</strain>
    </source>
</reference>
<proteinExistence type="predicted"/>
<organism evidence="5 6">
    <name type="scientific">Paralvinella palmiformis</name>
    <dbReference type="NCBI Taxonomy" id="53620"/>
    <lineage>
        <taxon>Eukaryota</taxon>
        <taxon>Metazoa</taxon>
        <taxon>Spiralia</taxon>
        <taxon>Lophotrochozoa</taxon>
        <taxon>Annelida</taxon>
        <taxon>Polychaeta</taxon>
        <taxon>Sedentaria</taxon>
        <taxon>Canalipalpata</taxon>
        <taxon>Terebellida</taxon>
        <taxon>Terebelliformia</taxon>
        <taxon>Alvinellidae</taxon>
        <taxon>Paralvinella</taxon>
    </lineage>
</organism>
<dbReference type="InterPro" id="IPR028135">
    <property type="entry name" value="Ub_USP-typ"/>
</dbReference>
<keyword evidence="1" id="KW-0645">Protease</keyword>
<dbReference type="GO" id="GO:0006508">
    <property type="term" value="P:proteolysis"/>
    <property type="evidence" value="ECO:0007669"/>
    <property type="project" value="UniProtKB-KW"/>
</dbReference>
<dbReference type="Gene3D" id="3.30.710.10">
    <property type="entry name" value="Potassium Channel Kv1.1, Chain A"/>
    <property type="match status" value="1"/>
</dbReference>
<dbReference type="SUPFAM" id="SSF54695">
    <property type="entry name" value="POZ domain"/>
    <property type="match status" value="1"/>
</dbReference>
<name>A0AAD9N232_9ANNE</name>
<feature type="region of interest" description="Disordered" evidence="3">
    <location>
        <begin position="449"/>
        <end position="482"/>
    </location>
</feature>
<feature type="domain" description="DUSP" evidence="4">
    <location>
        <begin position="10"/>
        <end position="103"/>
    </location>
</feature>
<comment type="caution">
    <text evidence="5">The sequence shown here is derived from an EMBL/GenBank/DDBJ whole genome shotgun (WGS) entry which is preliminary data.</text>
</comment>
<dbReference type="InterPro" id="IPR011333">
    <property type="entry name" value="SKP1/BTB/POZ_sf"/>
</dbReference>
<evidence type="ECO:0000313" key="5">
    <source>
        <dbReference type="EMBL" id="KAK2153880.1"/>
    </source>
</evidence>
<gene>
    <name evidence="5" type="ORF">LSH36_282g02008</name>
</gene>